<evidence type="ECO:0000256" key="2">
    <source>
        <dbReference type="ARBA" id="ARBA00022801"/>
    </source>
</evidence>
<keyword evidence="2 3" id="KW-0378">Hydrolase</keyword>
<dbReference type="PROSITE" id="PS51770">
    <property type="entry name" value="HOTDOG_ACOT"/>
    <property type="match status" value="1"/>
</dbReference>
<dbReference type="Pfam" id="PF03061">
    <property type="entry name" value="4HBT"/>
    <property type="match status" value="1"/>
</dbReference>
<organism evidence="5 6">
    <name type="scientific">Pseudoalteromonas tunicata D2</name>
    <dbReference type="NCBI Taxonomy" id="87626"/>
    <lineage>
        <taxon>Bacteria</taxon>
        <taxon>Pseudomonadati</taxon>
        <taxon>Pseudomonadota</taxon>
        <taxon>Gammaproteobacteria</taxon>
        <taxon>Alteromonadales</taxon>
        <taxon>Pseudoalteromonadaceae</taxon>
        <taxon>Pseudoalteromonas</taxon>
    </lineage>
</organism>
<dbReference type="InterPro" id="IPR029069">
    <property type="entry name" value="HotDog_dom_sf"/>
</dbReference>
<sequence>MNVMTQTQKEAILATRIEQSLTRITKTVFPSRTNHHNTLFGGDALAWMDEAAFIAATRFCRKPLVTISSDRVDFKEAIPAGTFAELVAKVVHVGNTSLRVEVEIYLETMHRDDKHLAISGSFTFVAVDDDHKPTPVVCEGMYKGFV</sequence>
<dbReference type="GO" id="GO:0006637">
    <property type="term" value="P:acyl-CoA metabolic process"/>
    <property type="evidence" value="ECO:0007669"/>
    <property type="project" value="TreeGrafter"/>
</dbReference>
<evidence type="ECO:0000259" key="4">
    <source>
        <dbReference type="PROSITE" id="PS51770"/>
    </source>
</evidence>
<dbReference type="GO" id="GO:0009062">
    <property type="term" value="P:fatty acid catabolic process"/>
    <property type="evidence" value="ECO:0007669"/>
    <property type="project" value="TreeGrafter"/>
</dbReference>
<protein>
    <submittedName>
        <fullName evidence="5">Putative cytosolic long-chain acyl-CoA thioester hydrolase family protein</fullName>
    </submittedName>
</protein>
<comment type="similarity">
    <text evidence="1">Belongs to the acyl coenzyme A hydrolase family.</text>
</comment>
<dbReference type="eggNOG" id="COG1607">
    <property type="taxonomic scope" value="Bacteria"/>
</dbReference>
<dbReference type="STRING" id="87626.PTD2_19692"/>
<dbReference type="PANTHER" id="PTHR11049:SF24">
    <property type="entry name" value="CYTOSOLIC ACYL COENZYME A THIOESTER HYDROLASE"/>
    <property type="match status" value="1"/>
</dbReference>
<dbReference type="AlphaFoldDB" id="A4C9L4"/>
<dbReference type="HOGENOM" id="CLU_050164_2_1_6"/>
<accession>A4C9L4</accession>
<dbReference type="CDD" id="cd03442">
    <property type="entry name" value="BFIT_BACH"/>
    <property type="match status" value="1"/>
</dbReference>
<evidence type="ECO:0000313" key="6">
    <source>
        <dbReference type="Proteomes" id="UP000006201"/>
    </source>
</evidence>
<feature type="domain" description="HotDog ACOT-type" evidence="4">
    <location>
        <begin position="18"/>
        <end position="130"/>
    </location>
</feature>
<dbReference type="InterPro" id="IPR040170">
    <property type="entry name" value="Cytosol_ACT"/>
</dbReference>
<evidence type="ECO:0000313" key="5">
    <source>
        <dbReference type="EMBL" id="EAR28072.1"/>
    </source>
</evidence>
<dbReference type="SUPFAM" id="SSF54637">
    <property type="entry name" value="Thioesterase/thiol ester dehydrase-isomerase"/>
    <property type="match status" value="1"/>
</dbReference>
<dbReference type="GO" id="GO:0005829">
    <property type="term" value="C:cytosol"/>
    <property type="evidence" value="ECO:0007669"/>
    <property type="project" value="TreeGrafter"/>
</dbReference>
<dbReference type="Proteomes" id="UP000006201">
    <property type="component" value="Unassembled WGS sequence"/>
</dbReference>
<dbReference type="InterPro" id="IPR033120">
    <property type="entry name" value="HOTDOG_ACOT"/>
</dbReference>
<dbReference type="PANTHER" id="PTHR11049">
    <property type="entry name" value="ACYL COENZYME A THIOESTER HYDROLASE"/>
    <property type="match status" value="1"/>
</dbReference>
<proteinExistence type="inferred from homology"/>
<reference evidence="5 6" key="1">
    <citation type="submission" date="2006-02" db="EMBL/GenBank/DDBJ databases">
        <authorList>
            <person name="Moran M.A."/>
            <person name="Kjelleberg S."/>
            <person name="Egan S."/>
            <person name="Saunders N."/>
            <person name="Thomas T."/>
            <person name="Ferriera S."/>
            <person name="Johnson J."/>
            <person name="Kravitz S."/>
            <person name="Halpern A."/>
            <person name="Remington K."/>
            <person name="Beeson K."/>
            <person name="Tran B."/>
            <person name="Rogers Y.-H."/>
            <person name="Friedman R."/>
            <person name="Venter J.C."/>
        </authorList>
    </citation>
    <scope>NUCLEOTIDE SEQUENCE [LARGE SCALE GENOMIC DNA]</scope>
    <source>
        <strain evidence="5 6">D2</strain>
    </source>
</reference>
<dbReference type="FunFam" id="3.10.129.10:FF:000047">
    <property type="entry name" value="Acyl-CoA thioester hydrolase"/>
    <property type="match status" value="1"/>
</dbReference>
<gene>
    <name evidence="5" type="ORF">PTD2_19692</name>
</gene>
<evidence type="ECO:0000256" key="1">
    <source>
        <dbReference type="ARBA" id="ARBA00010458"/>
    </source>
</evidence>
<dbReference type="InterPro" id="IPR006683">
    <property type="entry name" value="Thioestr_dom"/>
</dbReference>
<keyword evidence="6" id="KW-1185">Reference proteome</keyword>
<dbReference type="EMBL" id="AAOH01000004">
    <property type="protein sequence ID" value="EAR28072.1"/>
    <property type="molecule type" value="Genomic_DNA"/>
</dbReference>
<dbReference type="Gene3D" id="3.10.129.10">
    <property type="entry name" value="Hotdog Thioesterase"/>
    <property type="match status" value="1"/>
</dbReference>
<dbReference type="GO" id="GO:0052816">
    <property type="term" value="F:long-chain fatty acyl-CoA hydrolase activity"/>
    <property type="evidence" value="ECO:0007669"/>
    <property type="project" value="TreeGrafter"/>
</dbReference>
<evidence type="ECO:0000256" key="3">
    <source>
        <dbReference type="PROSITE-ProRule" id="PRU01106"/>
    </source>
</evidence>
<name>A4C9L4_9GAMM</name>
<comment type="caution">
    <text evidence="5">The sequence shown here is derived from an EMBL/GenBank/DDBJ whole genome shotgun (WGS) entry which is preliminary data.</text>
</comment>